<comment type="caution">
    <text evidence="8">The sequence shown here is derived from an EMBL/GenBank/DDBJ whole genome shotgun (WGS) entry which is preliminary data.</text>
</comment>
<sequence length="481" mass="53396">MPLLRLTSIVSVKLKYARPKKGSSLLFFYRRVPDDIKPLLPAGSKYAAKTHYVVSLQTSDPKVAAPRIEKLLKQTTEEWEYLRNPTRAGVRRQAQQLLQRVGFDPMYPEETEEGALWAFEDYLEDQLPQSVREDRTIQHGHQLDRHLSPVHREALQVLQGRRGFTLTDCLDQYVAARPSTDKDARLVFGYLREFLGKDRDIRKVKRQDVNGFVEWLLAGKHSEDGKSISTTTVHRYLNTLRAAFSRAIRENELGLDNVFAAVEIRGKGKDAQQRHPFTVDQLKALHAAVGTWVAVRGWDQLRCIVTVLAETGCRLAEVVGLATADIHLHAATPYIDLKDHPWRSIKATGSSTVSTRKVPLTPRAIAALQAAHKLAQGSAFAFPQYTSEDACKSNSASAALNKWVKAQEGLQGAGLTCHGLRHTMKDLLRAAGCPSDIQDRILGHATPGVGATYGRGHPLEMLADWLAKATAPLATEGTARV</sequence>
<dbReference type="InterPro" id="IPR046668">
    <property type="entry name" value="DUF6538"/>
</dbReference>
<evidence type="ECO:0000259" key="6">
    <source>
        <dbReference type="PROSITE" id="PS51898"/>
    </source>
</evidence>
<evidence type="ECO:0000256" key="5">
    <source>
        <dbReference type="PROSITE-ProRule" id="PRU01248"/>
    </source>
</evidence>
<dbReference type="InterPro" id="IPR010998">
    <property type="entry name" value="Integrase_recombinase_N"/>
</dbReference>
<dbReference type="InterPro" id="IPR025269">
    <property type="entry name" value="SAM-like_dom"/>
</dbReference>
<protein>
    <submittedName>
        <fullName evidence="8">Tyrosine-type recombinase/integrase</fullName>
    </submittedName>
</protein>
<dbReference type="InterPro" id="IPR050808">
    <property type="entry name" value="Phage_Integrase"/>
</dbReference>
<evidence type="ECO:0000313" key="8">
    <source>
        <dbReference type="EMBL" id="MEM5342403.1"/>
    </source>
</evidence>
<dbReference type="Pfam" id="PF13102">
    <property type="entry name" value="Phage_int_SAM_5"/>
    <property type="match status" value="1"/>
</dbReference>
<dbReference type="Gene3D" id="1.10.150.130">
    <property type="match status" value="1"/>
</dbReference>
<proteinExistence type="inferred from homology"/>
<dbReference type="Proteomes" id="UP001481677">
    <property type="component" value="Unassembled WGS sequence"/>
</dbReference>
<evidence type="ECO:0000256" key="4">
    <source>
        <dbReference type="ARBA" id="ARBA00023172"/>
    </source>
</evidence>
<dbReference type="Pfam" id="PF20172">
    <property type="entry name" value="DUF6538"/>
    <property type="match status" value="1"/>
</dbReference>
<dbReference type="PANTHER" id="PTHR30629:SF2">
    <property type="entry name" value="PROPHAGE INTEGRASE INTS-RELATED"/>
    <property type="match status" value="1"/>
</dbReference>
<evidence type="ECO:0000256" key="2">
    <source>
        <dbReference type="ARBA" id="ARBA00022908"/>
    </source>
</evidence>
<organism evidence="8 9">
    <name type="scientific">Paraburkholderia azotifigens</name>
    <dbReference type="NCBI Taxonomy" id="2057004"/>
    <lineage>
        <taxon>Bacteria</taxon>
        <taxon>Pseudomonadati</taxon>
        <taxon>Pseudomonadota</taxon>
        <taxon>Betaproteobacteria</taxon>
        <taxon>Burkholderiales</taxon>
        <taxon>Burkholderiaceae</taxon>
        <taxon>Paraburkholderia</taxon>
    </lineage>
</organism>
<evidence type="ECO:0000259" key="7">
    <source>
        <dbReference type="PROSITE" id="PS51900"/>
    </source>
</evidence>
<name>A0ABU9R6M1_9BURK</name>
<accession>A0ABU9R6M1</accession>
<dbReference type="PROSITE" id="PS51898">
    <property type="entry name" value="TYR_RECOMBINASE"/>
    <property type="match status" value="1"/>
</dbReference>
<dbReference type="InterPro" id="IPR011010">
    <property type="entry name" value="DNA_brk_join_enz"/>
</dbReference>
<evidence type="ECO:0000313" key="9">
    <source>
        <dbReference type="Proteomes" id="UP001481677"/>
    </source>
</evidence>
<evidence type="ECO:0000256" key="1">
    <source>
        <dbReference type="ARBA" id="ARBA00008857"/>
    </source>
</evidence>
<dbReference type="Gene3D" id="1.10.443.10">
    <property type="entry name" value="Intergrase catalytic core"/>
    <property type="match status" value="1"/>
</dbReference>
<dbReference type="InterPro" id="IPR002104">
    <property type="entry name" value="Integrase_catalytic"/>
</dbReference>
<keyword evidence="3 5" id="KW-0238">DNA-binding</keyword>
<gene>
    <name evidence="8" type="ORF">V4C56_22620</name>
</gene>
<reference evidence="8 9" key="1">
    <citation type="submission" date="2024-01" db="EMBL/GenBank/DDBJ databases">
        <title>The diversity of rhizobia nodulating Mimosa spp. in eleven states of Brazil covering several biomes is determined by host plant, location, and edaphic factors.</title>
        <authorList>
            <person name="Rouws L."/>
            <person name="Barauna A."/>
            <person name="Beukes C."/>
            <person name="De Faria S.M."/>
            <person name="Gross E."/>
            <person name="Dos Reis Junior F.B."/>
            <person name="Simon M."/>
            <person name="Maluk M."/>
            <person name="Odee D.W."/>
            <person name="Kenicer G."/>
            <person name="Young J.P.W."/>
            <person name="Reis V.M."/>
            <person name="Zilli J."/>
            <person name="James E.K."/>
        </authorList>
    </citation>
    <scope>NUCLEOTIDE SEQUENCE [LARGE SCALE GENOMIC DNA]</scope>
    <source>
        <strain evidence="8 9">JPY530</strain>
    </source>
</reference>
<dbReference type="PROSITE" id="PS51900">
    <property type="entry name" value="CB"/>
    <property type="match status" value="1"/>
</dbReference>
<dbReference type="SUPFAM" id="SSF56349">
    <property type="entry name" value="DNA breaking-rejoining enzymes"/>
    <property type="match status" value="1"/>
</dbReference>
<dbReference type="InterPro" id="IPR044068">
    <property type="entry name" value="CB"/>
</dbReference>
<dbReference type="Pfam" id="PF00589">
    <property type="entry name" value="Phage_integrase"/>
    <property type="match status" value="1"/>
</dbReference>
<dbReference type="PANTHER" id="PTHR30629">
    <property type="entry name" value="PROPHAGE INTEGRASE"/>
    <property type="match status" value="1"/>
</dbReference>
<dbReference type="EMBL" id="JAZHGA010000016">
    <property type="protein sequence ID" value="MEM5342403.1"/>
    <property type="molecule type" value="Genomic_DNA"/>
</dbReference>
<evidence type="ECO:0000256" key="3">
    <source>
        <dbReference type="ARBA" id="ARBA00023125"/>
    </source>
</evidence>
<dbReference type="InterPro" id="IPR013762">
    <property type="entry name" value="Integrase-like_cat_sf"/>
</dbReference>
<feature type="domain" description="Tyr recombinase" evidence="6">
    <location>
        <begin position="272"/>
        <end position="467"/>
    </location>
</feature>
<comment type="similarity">
    <text evidence="1">Belongs to the 'phage' integrase family.</text>
</comment>
<keyword evidence="4" id="KW-0233">DNA recombination</keyword>
<dbReference type="RefSeq" id="WP_342959141.1">
    <property type="nucleotide sequence ID" value="NZ_JAZHFZ010000012.1"/>
</dbReference>
<feature type="domain" description="Core-binding (CB)" evidence="7">
    <location>
        <begin position="164"/>
        <end position="248"/>
    </location>
</feature>
<keyword evidence="2" id="KW-0229">DNA integration</keyword>
<keyword evidence="9" id="KW-1185">Reference proteome</keyword>